<dbReference type="SMART" id="SM00297">
    <property type="entry name" value="BROMO"/>
    <property type="match status" value="1"/>
</dbReference>
<evidence type="ECO:0000256" key="5">
    <source>
        <dbReference type="ARBA" id="ARBA00023242"/>
    </source>
</evidence>
<organism evidence="9 10">
    <name type="scientific">Ramazzottius varieornatus</name>
    <name type="common">Water bear</name>
    <name type="synonym">Tardigrade</name>
    <dbReference type="NCBI Taxonomy" id="947166"/>
    <lineage>
        <taxon>Eukaryota</taxon>
        <taxon>Metazoa</taxon>
        <taxon>Ecdysozoa</taxon>
        <taxon>Tardigrada</taxon>
        <taxon>Eutardigrada</taxon>
        <taxon>Parachela</taxon>
        <taxon>Hypsibioidea</taxon>
        <taxon>Ramazzottiidae</taxon>
        <taxon>Ramazzottius</taxon>
    </lineage>
</organism>
<dbReference type="Pfam" id="PF00439">
    <property type="entry name" value="Bromodomain"/>
    <property type="match status" value="1"/>
</dbReference>
<feature type="region of interest" description="Disordered" evidence="7">
    <location>
        <begin position="1"/>
        <end position="27"/>
    </location>
</feature>
<feature type="compositionally biased region" description="Pro residues" evidence="7">
    <location>
        <begin position="82"/>
        <end position="92"/>
    </location>
</feature>
<dbReference type="PRINTS" id="PR00503">
    <property type="entry name" value="BROMODOMAIN"/>
</dbReference>
<dbReference type="PANTHER" id="PTHR22881:SF27">
    <property type="entry name" value="BROMODOMAIN CONTAINING 7_9"/>
    <property type="match status" value="1"/>
</dbReference>
<dbReference type="Pfam" id="PF12024">
    <property type="entry name" value="DUF3512"/>
    <property type="match status" value="1"/>
</dbReference>
<dbReference type="EMBL" id="BDGG01000018">
    <property type="protein sequence ID" value="GAV08604.1"/>
    <property type="molecule type" value="Genomic_DNA"/>
</dbReference>
<evidence type="ECO:0000313" key="9">
    <source>
        <dbReference type="EMBL" id="GAV08604.1"/>
    </source>
</evidence>
<dbReference type="OrthoDB" id="21648at2759"/>
<evidence type="ECO:0000259" key="8">
    <source>
        <dbReference type="PROSITE" id="PS50014"/>
    </source>
</evidence>
<comment type="caution">
    <text evidence="9">The sequence shown here is derived from an EMBL/GenBank/DDBJ whole genome shotgun (WGS) entry which is preliminary data.</text>
</comment>
<keyword evidence="3 6" id="KW-0103">Bromodomain</keyword>
<dbReference type="Proteomes" id="UP000186922">
    <property type="component" value="Unassembled WGS sequence"/>
</dbReference>
<dbReference type="AlphaFoldDB" id="A0A1D1WA73"/>
<name>A0A1D1WA73_RAMVA</name>
<sequence>MSLKRKIRFSNLPSTSPTPAASVEGQSSLRDVVAKSIEDASALQTFSPTPSGKSDESSVPKGRLVLKLGASRKPAVAAEPFPNSPLPPPLPVDGPFSPIVAPSTSLESGNKPRKAESSDGKRSRRKKKKIEEGDQIDVKDLLNQLEDGQDAFSLQSQCEPSSSLPTDHVSSFLDPSSSNMSSQLSSLSQPEPVAPTLVPSAVPSQASVGPFDQLLSYYLSYLERKDDKKFFAFPITDVIAPNYSSIVKHPVDFSTMRKKLARGYYHTLSQFKGDFELMCRNAMTYNAPDTIYFRAAKKLSRIGAKLVSKDRLKNAKRFVHGVDSIPAEVLDFEASSRLSAEPSQPRASASLVDLPLGQAEIMEELKEERGEVVAVEDDLEEYIISSKFRPGSLNGPYENIPEESETEVLEQLKKAGSDVAERLATTSSKLVMPVRLADGSISLNLLNPDAKSNLTIGALAGPLKMGTMRLPRFDTRPKMDKTTVFEKYYLDYGAFSSHAPLYDSKAAVFSKEEVDMLRSAYGSDHGIAYAESLIRWGQQVRHPVVKKSIEKLLNDASGGEHSEMVLALNERVLARRDEEKSRLAAQADALVPQEVVPADKKEESVEGMMSKLRDLSNDGIDMSFLDSVPRDILKPTAVPKEDEVESGLNLTGELLHQLYLEQQQRLAKMESEKLGNVPSAGETEAQLAAEVVANLQKLIGYSKPKDVVSSVGVRKALRLS</sequence>
<gene>
    <name evidence="9" type="primary">RvY_18269-1</name>
    <name evidence="9" type="synonym">RvY_18269.1</name>
    <name evidence="9" type="ORF">RvY_18269</name>
</gene>
<feature type="compositionally biased region" description="Polar residues" evidence="7">
    <location>
        <begin position="42"/>
        <end position="52"/>
    </location>
</feature>
<dbReference type="InterPro" id="IPR051831">
    <property type="entry name" value="Bromodomain_contain_prot"/>
</dbReference>
<feature type="compositionally biased region" description="Low complexity" evidence="7">
    <location>
        <begin position="176"/>
        <end position="189"/>
    </location>
</feature>
<dbReference type="PROSITE" id="PS50014">
    <property type="entry name" value="BROMODOMAIN_2"/>
    <property type="match status" value="1"/>
</dbReference>
<dbReference type="GO" id="GO:0006357">
    <property type="term" value="P:regulation of transcription by RNA polymerase II"/>
    <property type="evidence" value="ECO:0007669"/>
    <property type="project" value="TreeGrafter"/>
</dbReference>
<evidence type="ECO:0000256" key="6">
    <source>
        <dbReference type="PROSITE-ProRule" id="PRU00035"/>
    </source>
</evidence>
<dbReference type="PANTHER" id="PTHR22881">
    <property type="entry name" value="BROMODOMAIN CONTAINING PROTEIN"/>
    <property type="match status" value="1"/>
</dbReference>
<feature type="region of interest" description="Disordered" evidence="7">
    <location>
        <begin position="152"/>
        <end position="192"/>
    </location>
</feature>
<feature type="region of interest" description="Disordered" evidence="7">
    <location>
        <begin position="41"/>
        <end position="132"/>
    </location>
</feature>
<feature type="compositionally biased region" description="Polar residues" evidence="7">
    <location>
        <begin position="11"/>
        <end position="27"/>
    </location>
</feature>
<proteinExistence type="predicted"/>
<dbReference type="InterPro" id="IPR021900">
    <property type="entry name" value="DUF3512"/>
</dbReference>
<evidence type="ECO:0000256" key="1">
    <source>
        <dbReference type="ARBA" id="ARBA00004123"/>
    </source>
</evidence>
<evidence type="ECO:0000313" key="10">
    <source>
        <dbReference type="Proteomes" id="UP000186922"/>
    </source>
</evidence>
<evidence type="ECO:0000256" key="3">
    <source>
        <dbReference type="ARBA" id="ARBA00023117"/>
    </source>
</evidence>
<feature type="domain" description="Bromo" evidence="8">
    <location>
        <begin position="223"/>
        <end position="293"/>
    </location>
</feature>
<evidence type="ECO:0000256" key="4">
    <source>
        <dbReference type="ARBA" id="ARBA00023163"/>
    </source>
</evidence>
<dbReference type="GO" id="GO:0005634">
    <property type="term" value="C:nucleus"/>
    <property type="evidence" value="ECO:0007669"/>
    <property type="project" value="UniProtKB-SubCell"/>
</dbReference>
<dbReference type="SUPFAM" id="SSF47370">
    <property type="entry name" value="Bromodomain"/>
    <property type="match status" value="1"/>
</dbReference>
<protein>
    <recommendedName>
        <fullName evidence="8">Bromo domain-containing protein</fullName>
    </recommendedName>
</protein>
<evidence type="ECO:0000256" key="2">
    <source>
        <dbReference type="ARBA" id="ARBA00023015"/>
    </source>
</evidence>
<accession>A0A1D1WA73</accession>
<keyword evidence="10" id="KW-1185">Reference proteome</keyword>
<dbReference type="InterPro" id="IPR001487">
    <property type="entry name" value="Bromodomain"/>
</dbReference>
<feature type="compositionally biased region" description="Polar residues" evidence="7">
    <location>
        <begin position="152"/>
        <end position="175"/>
    </location>
</feature>
<keyword evidence="4" id="KW-0804">Transcription</keyword>
<evidence type="ECO:0000256" key="7">
    <source>
        <dbReference type="SAM" id="MobiDB-lite"/>
    </source>
</evidence>
<dbReference type="InterPro" id="IPR036427">
    <property type="entry name" value="Bromodomain-like_sf"/>
</dbReference>
<keyword evidence="5" id="KW-0539">Nucleus</keyword>
<dbReference type="STRING" id="947166.A0A1D1WA73"/>
<keyword evidence="2" id="KW-0805">Transcription regulation</keyword>
<dbReference type="Gene3D" id="1.20.920.10">
    <property type="entry name" value="Bromodomain-like"/>
    <property type="match status" value="1"/>
</dbReference>
<reference evidence="9 10" key="1">
    <citation type="journal article" date="2016" name="Nat. Commun.">
        <title>Extremotolerant tardigrade genome and improved radiotolerance of human cultured cells by tardigrade-unique protein.</title>
        <authorList>
            <person name="Hashimoto T."/>
            <person name="Horikawa D.D."/>
            <person name="Saito Y."/>
            <person name="Kuwahara H."/>
            <person name="Kozuka-Hata H."/>
            <person name="Shin-I T."/>
            <person name="Minakuchi Y."/>
            <person name="Ohishi K."/>
            <person name="Motoyama A."/>
            <person name="Aizu T."/>
            <person name="Enomoto A."/>
            <person name="Kondo K."/>
            <person name="Tanaka S."/>
            <person name="Hara Y."/>
            <person name="Koshikawa S."/>
            <person name="Sagara H."/>
            <person name="Miura T."/>
            <person name="Yokobori S."/>
            <person name="Miyagawa K."/>
            <person name="Suzuki Y."/>
            <person name="Kubo T."/>
            <person name="Oyama M."/>
            <person name="Kohara Y."/>
            <person name="Fujiyama A."/>
            <person name="Arakawa K."/>
            <person name="Katayama T."/>
            <person name="Toyoda A."/>
            <person name="Kunieda T."/>
        </authorList>
    </citation>
    <scope>NUCLEOTIDE SEQUENCE [LARGE SCALE GENOMIC DNA]</scope>
    <source>
        <strain evidence="9 10">YOKOZUNA-1</strain>
    </source>
</reference>
<comment type="subcellular location">
    <subcellularLocation>
        <location evidence="1">Nucleus</location>
    </subcellularLocation>
</comment>